<feature type="transmembrane region" description="Helical" evidence="1">
    <location>
        <begin position="189"/>
        <end position="206"/>
    </location>
</feature>
<reference evidence="2 3" key="1">
    <citation type="journal article" date="2023" name="Int. J. Syst. Evol. Microbiol.">
        <title>Ligilactobacillus ubinensis sp. nov., a novel species isolated from the wild ferment of a durian fruit (Durio zibethinus).</title>
        <authorList>
            <person name="Heng Y.C."/>
            <person name="Menon N."/>
            <person name="Chen B."/>
            <person name="Loo B.Z.L."/>
            <person name="Wong G.W.J."/>
            <person name="Lim A.C.H."/>
            <person name="Silvaraju S."/>
            <person name="Kittelmann S."/>
        </authorList>
    </citation>
    <scope>NUCLEOTIDE SEQUENCE [LARGE SCALE GENOMIC DNA]</scope>
    <source>
        <strain evidence="2 3">WILCCON 0076</strain>
    </source>
</reference>
<feature type="transmembrane region" description="Helical" evidence="1">
    <location>
        <begin position="317"/>
        <end position="339"/>
    </location>
</feature>
<dbReference type="RefSeq" id="WP_253361647.1">
    <property type="nucleotide sequence ID" value="NZ_JAIULA010000021.1"/>
</dbReference>
<dbReference type="Proteomes" id="UP001139006">
    <property type="component" value="Unassembled WGS sequence"/>
</dbReference>
<evidence type="ECO:0000313" key="3">
    <source>
        <dbReference type="Proteomes" id="UP001139006"/>
    </source>
</evidence>
<feature type="transmembrane region" description="Helical" evidence="1">
    <location>
        <begin position="55"/>
        <end position="73"/>
    </location>
</feature>
<gene>
    <name evidence="2" type="ORF">LB941_09730</name>
</gene>
<feature type="transmembrane region" description="Helical" evidence="1">
    <location>
        <begin position="212"/>
        <end position="229"/>
    </location>
</feature>
<evidence type="ECO:0000313" key="2">
    <source>
        <dbReference type="EMBL" id="MCP0887610.1"/>
    </source>
</evidence>
<feature type="transmembrane region" description="Helical" evidence="1">
    <location>
        <begin position="236"/>
        <end position="258"/>
    </location>
</feature>
<keyword evidence="3" id="KW-1185">Reference proteome</keyword>
<feature type="transmembrane region" description="Helical" evidence="1">
    <location>
        <begin position="118"/>
        <end position="138"/>
    </location>
</feature>
<dbReference type="EMBL" id="JAIULA010000021">
    <property type="protein sequence ID" value="MCP0887610.1"/>
    <property type="molecule type" value="Genomic_DNA"/>
</dbReference>
<keyword evidence="1" id="KW-1133">Transmembrane helix</keyword>
<sequence length="393" mass="45158">MELILQKRNEFSFFANKYKIDSLLFFISFIIYLIGHFVSGTMFIYVLNESFPYQLWMLACVLAIIKILLFNHFENWQGWAFVILIGLFIWCCSLNTNTWDMVYYYVMIIAAKDIKFENIIKTFLVVVISCLAITFISAKLGIIDGITNMRDGSSELRYALGTVYPTDLAARIFYIELFYVTLKKFKLTIAEYVIWITLAIFSYIVTDTKLDFILMILILVTAVFLPYVIRILERIGNIGVSSILGLLIAGMMGATYLYSPHNSVLLKINNALSGRLQFSHIAFKKFNVPLFGQVIEQTGNGGLHHGIYAYFYIDSSYIRILMMNGVFCFILVIGTMIWLSNKLLDEKMFALELALIFMAVSSIIDQHLLEISFECIFLALLANNQVFKNRQGY</sequence>
<keyword evidence="1" id="KW-0812">Transmembrane</keyword>
<evidence type="ECO:0000256" key="1">
    <source>
        <dbReference type="SAM" id="Phobius"/>
    </source>
</evidence>
<proteinExistence type="predicted"/>
<keyword evidence="1" id="KW-0472">Membrane</keyword>
<accession>A0A9X2JMF0</accession>
<name>A0A9X2JMF0_9LACO</name>
<dbReference type="AlphaFoldDB" id="A0A9X2JMF0"/>
<comment type="caution">
    <text evidence="2">The sequence shown here is derived from an EMBL/GenBank/DDBJ whole genome shotgun (WGS) entry which is preliminary data.</text>
</comment>
<organism evidence="2 3">
    <name type="scientific">Ligilactobacillus ubinensis</name>
    <dbReference type="NCBI Taxonomy" id="2876789"/>
    <lineage>
        <taxon>Bacteria</taxon>
        <taxon>Bacillati</taxon>
        <taxon>Bacillota</taxon>
        <taxon>Bacilli</taxon>
        <taxon>Lactobacillales</taxon>
        <taxon>Lactobacillaceae</taxon>
        <taxon>Ligilactobacillus</taxon>
    </lineage>
</organism>
<feature type="transmembrane region" description="Helical" evidence="1">
    <location>
        <begin position="23"/>
        <end position="48"/>
    </location>
</feature>
<evidence type="ECO:0008006" key="4">
    <source>
        <dbReference type="Google" id="ProtNLM"/>
    </source>
</evidence>
<feature type="transmembrane region" description="Helical" evidence="1">
    <location>
        <begin position="79"/>
        <end position="106"/>
    </location>
</feature>
<protein>
    <recommendedName>
        <fullName evidence="4">Polymerase</fullName>
    </recommendedName>
</protein>